<organism evidence="5 6">
    <name type="scientific">Chryseobacterium carnipullorum</name>
    <dbReference type="NCBI Taxonomy" id="1124835"/>
    <lineage>
        <taxon>Bacteria</taxon>
        <taxon>Pseudomonadati</taxon>
        <taxon>Bacteroidota</taxon>
        <taxon>Flavobacteriia</taxon>
        <taxon>Flavobacteriales</taxon>
        <taxon>Weeksellaceae</taxon>
        <taxon>Chryseobacterium group</taxon>
        <taxon>Chryseobacterium</taxon>
    </lineage>
</organism>
<evidence type="ECO:0000259" key="4">
    <source>
        <dbReference type="PROSITE" id="PS51829"/>
    </source>
</evidence>
<evidence type="ECO:0000313" key="5">
    <source>
        <dbReference type="EMBL" id="STD03213.1"/>
    </source>
</evidence>
<dbReference type="Proteomes" id="UP000255224">
    <property type="component" value="Unassembled WGS sequence"/>
</dbReference>
<keyword evidence="1 5" id="KW-0645">Protease</keyword>
<dbReference type="InterPro" id="IPR008979">
    <property type="entry name" value="Galactose-bd-like_sf"/>
</dbReference>
<feature type="domain" description="P/Homo B" evidence="4">
    <location>
        <begin position="1"/>
        <end position="117"/>
    </location>
</feature>
<sequence length="208" mass="22303">MVTNSGIITKIKVIPSITHTYVKDLSVGIEGPMGTSALVWNRQCTNQDNITATFSDAGSAAVCVTPIQGEVKSNESLGIFVGHQAQGQWKLFASDNYTGDVGSINGWSLQVCTRQTQALGVQDAVSPLADDIKIYPNPSDGNFFIKSRNLKGEVKVGMFDASGRLVFSSAYQSEGNNTKEFNVNVPKGVYVISINSSKGAYNTKLVIK</sequence>
<dbReference type="EMBL" id="UFVQ01000003">
    <property type="protein sequence ID" value="STD03213.1"/>
    <property type="molecule type" value="Genomic_DNA"/>
</dbReference>
<dbReference type="NCBIfam" id="TIGR04183">
    <property type="entry name" value="Por_Secre_tail"/>
    <property type="match status" value="1"/>
</dbReference>
<evidence type="ECO:0000256" key="1">
    <source>
        <dbReference type="ARBA" id="ARBA00022670"/>
    </source>
</evidence>
<dbReference type="RefSeq" id="WP_128124927.1">
    <property type="nucleotide sequence ID" value="NZ_UFVQ01000003.1"/>
</dbReference>
<keyword evidence="2" id="KW-0732">Signal</keyword>
<reference evidence="5 6" key="1">
    <citation type="submission" date="2018-06" db="EMBL/GenBank/DDBJ databases">
        <authorList>
            <consortium name="Pathogen Informatics"/>
            <person name="Doyle S."/>
        </authorList>
    </citation>
    <scope>NUCLEOTIDE SEQUENCE [LARGE SCALE GENOMIC DNA]</scope>
    <source>
        <strain evidence="5 6">NCTC13533</strain>
    </source>
</reference>
<evidence type="ECO:0000256" key="2">
    <source>
        <dbReference type="ARBA" id="ARBA00022729"/>
    </source>
</evidence>
<evidence type="ECO:0000313" key="6">
    <source>
        <dbReference type="Proteomes" id="UP000255224"/>
    </source>
</evidence>
<dbReference type="InterPro" id="IPR002884">
    <property type="entry name" value="P_dom"/>
</dbReference>
<gene>
    <name evidence="5" type="ORF">NCTC13533_03419</name>
</gene>
<dbReference type="AlphaFoldDB" id="A0A376E713"/>
<protein>
    <submittedName>
        <fullName evidence="5">Regulatory P domain of the subtilisin-like proprotein convertases and other proteases</fullName>
    </submittedName>
</protein>
<evidence type="ECO:0000256" key="3">
    <source>
        <dbReference type="ARBA" id="ARBA00022801"/>
    </source>
</evidence>
<name>A0A376E713_CHRCU</name>
<dbReference type="Pfam" id="PF01483">
    <property type="entry name" value="P_proprotein"/>
    <property type="match status" value="1"/>
</dbReference>
<dbReference type="InterPro" id="IPR026444">
    <property type="entry name" value="Secre_tail"/>
</dbReference>
<dbReference type="GO" id="GO:0004252">
    <property type="term" value="F:serine-type endopeptidase activity"/>
    <property type="evidence" value="ECO:0007669"/>
    <property type="project" value="InterPro"/>
</dbReference>
<dbReference type="PROSITE" id="PS51829">
    <property type="entry name" value="P_HOMO_B"/>
    <property type="match status" value="1"/>
</dbReference>
<dbReference type="SUPFAM" id="SSF49785">
    <property type="entry name" value="Galactose-binding domain-like"/>
    <property type="match status" value="1"/>
</dbReference>
<keyword evidence="3" id="KW-0378">Hydrolase</keyword>
<dbReference type="Gene3D" id="2.60.120.260">
    <property type="entry name" value="Galactose-binding domain-like"/>
    <property type="match status" value="1"/>
</dbReference>
<proteinExistence type="predicted"/>
<dbReference type="Pfam" id="PF18962">
    <property type="entry name" value="Por_Secre_tail"/>
    <property type="match status" value="1"/>
</dbReference>
<dbReference type="GO" id="GO:0006508">
    <property type="term" value="P:proteolysis"/>
    <property type="evidence" value="ECO:0007669"/>
    <property type="project" value="UniProtKB-KW"/>
</dbReference>
<accession>A0A376E713</accession>